<evidence type="ECO:0000313" key="3">
    <source>
        <dbReference type="Proteomes" id="UP001286313"/>
    </source>
</evidence>
<accession>A0AAE1KMX9</accession>
<evidence type="ECO:0008006" key="4">
    <source>
        <dbReference type="Google" id="ProtNLM"/>
    </source>
</evidence>
<dbReference type="InterPro" id="IPR036388">
    <property type="entry name" value="WH-like_DNA-bd_sf"/>
</dbReference>
<dbReference type="Gene3D" id="3.30.420.10">
    <property type="entry name" value="Ribonuclease H-like superfamily/Ribonuclease H"/>
    <property type="match status" value="1"/>
</dbReference>
<keyword evidence="3" id="KW-1185">Reference proteome</keyword>
<name>A0AAE1KMX9_PETCI</name>
<comment type="caution">
    <text evidence="2">The sequence shown here is derived from an EMBL/GenBank/DDBJ whole genome shotgun (WGS) entry which is preliminary data.</text>
</comment>
<dbReference type="GO" id="GO:0005634">
    <property type="term" value="C:nucleus"/>
    <property type="evidence" value="ECO:0007669"/>
    <property type="project" value="UniProtKB-SubCell"/>
</dbReference>
<comment type="subcellular location">
    <subcellularLocation>
        <location evidence="1">Nucleus</location>
    </subcellularLocation>
</comment>
<dbReference type="SUPFAM" id="SSF46689">
    <property type="entry name" value="Homeodomain-like"/>
    <property type="match status" value="1"/>
</dbReference>
<dbReference type="GO" id="GO:0003676">
    <property type="term" value="F:nucleic acid binding"/>
    <property type="evidence" value="ECO:0007669"/>
    <property type="project" value="InterPro"/>
</dbReference>
<organism evidence="2 3">
    <name type="scientific">Petrolisthes cinctipes</name>
    <name type="common">Flat porcelain crab</name>
    <dbReference type="NCBI Taxonomy" id="88211"/>
    <lineage>
        <taxon>Eukaryota</taxon>
        <taxon>Metazoa</taxon>
        <taxon>Ecdysozoa</taxon>
        <taxon>Arthropoda</taxon>
        <taxon>Crustacea</taxon>
        <taxon>Multicrustacea</taxon>
        <taxon>Malacostraca</taxon>
        <taxon>Eumalacostraca</taxon>
        <taxon>Eucarida</taxon>
        <taxon>Decapoda</taxon>
        <taxon>Pleocyemata</taxon>
        <taxon>Anomura</taxon>
        <taxon>Galatheoidea</taxon>
        <taxon>Porcellanidae</taxon>
        <taxon>Petrolisthes</taxon>
    </lineage>
</organism>
<sequence length="165" mass="18887">MATSRANDPSVIADRGKIIGMWENGTPVLIIAEQTGFAQSTVYRWIARWQTEGSLETRPRSGRPRVLTGEVQEHLVQATKETPFISSVQLTRHLELRCHPRTVRRTLHLNSIHAFVPAVKEKLTQTHKESRLGFALEYLPYDKKFWRSVIFTDEKVFTSVDAASR</sequence>
<dbReference type="InterPro" id="IPR036397">
    <property type="entry name" value="RNaseH_sf"/>
</dbReference>
<evidence type="ECO:0000313" key="2">
    <source>
        <dbReference type="EMBL" id="KAK3877268.1"/>
    </source>
</evidence>
<dbReference type="AlphaFoldDB" id="A0AAE1KMX9"/>
<dbReference type="EMBL" id="JAWQEG010001701">
    <property type="protein sequence ID" value="KAK3877268.1"/>
    <property type="molecule type" value="Genomic_DNA"/>
</dbReference>
<dbReference type="Proteomes" id="UP001286313">
    <property type="component" value="Unassembled WGS sequence"/>
</dbReference>
<evidence type="ECO:0000256" key="1">
    <source>
        <dbReference type="ARBA" id="ARBA00004123"/>
    </source>
</evidence>
<dbReference type="Gene3D" id="1.10.10.10">
    <property type="entry name" value="Winged helix-like DNA-binding domain superfamily/Winged helix DNA-binding domain"/>
    <property type="match status" value="1"/>
</dbReference>
<reference evidence="2" key="1">
    <citation type="submission" date="2023-10" db="EMBL/GenBank/DDBJ databases">
        <title>Genome assemblies of two species of porcelain crab, Petrolisthes cinctipes and Petrolisthes manimaculis (Anomura: Porcellanidae).</title>
        <authorList>
            <person name="Angst P."/>
        </authorList>
    </citation>
    <scope>NUCLEOTIDE SEQUENCE</scope>
    <source>
        <strain evidence="2">PB745_01</strain>
        <tissue evidence="2">Gill</tissue>
    </source>
</reference>
<dbReference type="Pfam" id="PF13565">
    <property type="entry name" value="HTH_32"/>
    <property type="match status" value="1"/>
</dbReference>
<gene>
    <name evidence="2" type="ORF">Pcinc_018003</name>
</gene>
<dbReference type="InterPro" id="IPR009057">
    <property type="entry name" value="Homeodomain-like_sf"/>
</dbReference>
<proteinExistence type="predicted"/>
<protein>
    <recommendedName>
        <fullName evidence="4">Transposase</fullName>
    </recommendedName>
</protein>